<dbReference type="Gene3D" id="3.40.50.620">
    <property type="entry name" value="HUPs"/>
    <property type="match status" value="1"/>
</dbReference>
<reference evidence="1 2" key="1">
    <citation type="submission" date="2016-11" db="EMBL/GenBank/DDBJ databases">
        <title>Draft Genome Assembly of Colletotrichum chlorophyti a pathogen of herbaceous plants.</title>
        <authorList>
            <person name="Gan P."/>
            <person name="Narusaka M."/>
            <person name="Tsushima A."/>
            <person name="Narusaka Y."/>
            <person name="Takano Y."/>
            <person name="Shirasu K."/>
        </authorList>
    </citation>
    <scope>NUCLEOTIDE SEQUENCE [LARGE SCALE GENOMIC DNA]</scope>
    <source>
        <strain evidence="1 2">NTL11</strain>
    </source>
</reference>
<dbReference type="PANTHER" id="PTHR30336">
    <property type="entry name" value="INNER MEMBRANE PROTEIN, PROBABLE PERMEASE"/>
    <property type="match status" value="1"/>
</dbReference>
<evidence type="ECO:0000313" key="1">
    <source>
        <dbReference type="EMBL" id="OLN87147.1"/>
    </source>
</evidence>
<dbReference type="AlphaFoldDB" id="A0A1Q8RS25"/>
<proteinExistence type="predicted"/>
<dbReference type="PANTHER" id="PTHR30336:SF20">
    <property type="entry name" value="DUF218 DOMAIN-CONTAINING PROTEIN"/>
    <property type="match status" value="1"/>
</dbReference>
<organism evidence="1 2">
    <name type="scientific">Colletotrichum chlorophyti</name>
    <dbReference type="NCBI Taxonomy" id="708187"/>
    <lineage>
        <taxon>Eukaryota</taxon>
        <taxon>Fungi</taxon>
        <taxon>Dikarya</taxon>
        <taxon>Ascomycota</taxon>
        <taxon>Pezizomycotina</taxon>
        <taxon>Sordariomycetes</taxon>
        <taxon>Hypocreomycetidae</taxon>
        <taxon>Glomerellales</taxon>
        <taxon>Glomerellaceae</taxon>
        <taxon>Colletotrichum</taxon>
    </lineage>
</organism>
<gene>
    <name evidence="1" type="ORF">CCHL11_08964</name>
</gene>
<dbReference type="GO" id="GO:0005886">
    <property type="term" value="C:plasma membrane"/>
    <property type="evidence" value="ECO:0007669"/>
    <property type="project" value="TreeGrafter"/>
</dbReference>
<keyword evidence="2" id="KW-1185">Reference proteome</keyword>
<protein>
    <submittedName>
        <fullName evidence="1">Protein YdcF</fullName>
    </submittedName>
</protein>
<dbReference type="OrthoDB" id="17725at2759"/>
<accession>A0A1Q8RS25</accession>
<evidence type="ECO:0000313" key="2">
    <source>
        <dbReference type="Proteomes" id="UP000186583"/>
    </source>
</evidence>
<dbReference type="Gene3D" id="1.10.3620.10">
    <property type="entry name" value="YdcF like domain"/>
    <property type="match status" value="1"/>
</dbReference>
<dbReference type="InterPro" id="IPR014729">
    <property type="entry name" value="Rossmann-like_a/b/a_fold"/>
</dbReference>
<sequence length="323" mass="34929">MAHIADAVNALSSFLAHEQIDSVEGLNSFFQSLPRKHDAEVQGFQPTDAIVFCASSVLSLADRVFSALNKDNAGPSGQQLITEGRNTVVVLCGGIGHSTPFLYEAVAKHPHYKAVGDEIQGKPESRVLELIAQRWFGIQVSEAGSEEAVIRPGDKNRLLVVAEDRSTNCGANASESKRVLEACGVCSPRSIVVVQDPTMAKRTVATFEKTYAGTINGMPQIVSWPTFTPRVRARLPSENEADGDFLAQVGFVDGEARGGHVDGLWSMQRFVDLLMGEIPRLRDDANGYGPNGKGFLSHVDIPSTIEEAWKHIDSMLGSNGRAR</sequence>
<comment type="caution">
    <text evidence="1">The sequence shown here is derived from an EMBL/GenBank/DDBJ whole genome shotgun (WGS) entry which is preliminary data.</text>
</comment>
<dbReference type="InterPro" id="IPR051599">
    <property type="entry name" value="Cell_Envelope_Assoc"/>
</dbReference>
<dbReference type="EMBL" id="MPGH01000104">
    <property type="protein sequence ID" value="OLN87147.1"/>
    <property type="molecule type" value="Genomic_DNA"/>
</dbReference>
<dbReference type="Proteomes" id="UP000186583">
    <property type="component" value="Unassembled WGS sequence"/>
</dbReference>
<name>A0A1Q8RS25_9PEZI</name>